<proteinExistence type="predicted"/>
<accession>A0A0E9W7A7</accession>
<sequence length="26" mass="3065">MVCTLTRTPLLAITRKIYRHCKDDES</sequence>
<evidence type="ECO:0000313" key="1">
    <source>
        <dbReference type="EMBL" id="JAH86244.1"/>
    </source>
</evidence>
<name>A0A0E9W7A7_ANGAN</name>
<reference evidence="1" key="2">
    <citation type="journal article" date="2015" name="Fish Shellfish Immunol.">
        <title>Early steps in the European eel (Anguilla anguilla)-Vibrio vulnificus interaction in the gills: Role of the RtxA13 toxin.</title>
        <authorList>
            <person name="Callol A."/>
            <person name="Pajuelo D."/>
            <person name="Ebbesson L."/>
            <person name="Teles M."/>
            <person name="MacKenzie S."/>
            <person name="Amaro C."/>
        </authorList>
    </citation>
    <scope>NUCLEOTIDE SEQUENCE</scope>
</reference>
<organism evidence="1">
    <name type="scientific">Anguilla anguilla</name>
    <name type="common">European freshwater eel</name>
    <name type="synonym">Muraena anguilla</name>
    <dbReference type="NCBI Taxonomy" id="7936"/>
    <lineage>
        <taxon>Eukaryota</taxon>
        <taxon>Metazoa</taxon>
        <taxon>Chordata</taxon>
        <taxon>Craniata</taxon>
        <taxon>Vertebrata</taxon>
        <taxon>Euteleostomi</taxon>
        <taxon>Actinopterygii</taxon>
        <taxon>Neopterygii</taxon>
        <taxon>Teleostei</taxon>
        <taxon>Anguilliformes</taxon>
        <taxon>Anguillidae</taxon>
        <taxon>Anguilla</taxon>
    </lineage>
</organism>
<dbReference type="AlphaFoldDB" id="A0A0E9W7A7"/>
<reference evidence="1" key="1">
    <citation type="submission" date="2014-11" db="EMBL/GenBank/DDBJ databases">
        <authorList>
            <person name="Amaro Gonzalez C."/>
        </authorList>
    </citation>
    <scope>NUCLEOTIDE SEQUENCE</scope>
</reference>
<protein>
    <submittedName>
        <fullName evidence="1">Uncharacterized protein</fullName>
    </submittedName>
</protein>
<dbReference type="EMBL" id="GBXM01022333">
    <property type="protein sequence ID" value="JAH86244.1"/>
    <property type="molecule type" value="Transcribed_RNA"/>
</dbReference>